<evidence type="ECO:0000256" key="1">
    <source>
        <dbReference type="SAM" id="Phobius"/>
    </source>
</evidence>
<keyword evidence="1" id="KW-0472">Membrane</keyword>
<dbReference type="Pfam" id="PF01882">
    <property type="entry name" value="DUF58"/>
    <property type="match status" value="1"/>
</dbReference>
<evidence type="ECO:0000313" key="3">
    <source>
        <dbReference type="EMBL" id="MBV4359349.1"/>
    </source>
</evidence>
<evidence type="ECO:0000259" key="2">
    <source>
        <dbReference type="Pfam" id="PF01882"/>
    </source>
</evidence>
<dbReference type="RefSeq" id="WP_217793434.1">
    <property type="nucleotide sequence ID" value="NZ_JAHSPG010000015.1"/>
</dbReference>
<protein>
    <submittedName>
        <fullName evidence="3">DUF58 domain-containing protein</fullName>
    </submittedName>
</protein>
<name>A0A9E2SD24_9BACT</name>
<organism evidence="3 4">
    <name type="scientific">Pinibacter aurantiacus</name>
    <dbReference type="NCBI Taxonomy" id="2851599"/>
    <lineage>
        <taxon>Bacteria</taxon>
        <taxon>Pseudomonadati</taxon>
        <taxon>Bacteroidota</taxon>
        <taxon>Chitinophagia</taxon>
        <taxon>Chitinophagales</taxon>
        <taxon>Chitinophagaceae</taxon>
        <taxon>Pinibacter</taxon>
    </lineage>
</organism>
<dbReference type="Proteomes" id="UP000812270">
    <property type="component" value="Unassembled WGS sequence"/>
</dbReference>
<accession>A0A9E2SD24</accession>
<feature type="transmembrane region" description="Helical" evidence="1">
    <location>
        <begin position="39"/>
        <end position="59"/>
    </location>
</feature>
<dbReference type="PANTHER" id="PTHR33608:SF3">
    <property type="entry name" value="SLR2013 PROTEIN"/>
    <property type="match status" value="1"/>
</dbReference>
<keyword evidence="4" id="KW-1185">Reference proteome</keyword>
<proteinExistence type="predicted"/>
<feature type="transmembrane region" description="Helical" evidence="1">
    <location>
        <begin position="12"/>
        <end position="33"/>
    </location>
</feature>
<keyword evidence="1" id="KW-1133">Transmembrane helix</keyword>
<comment type="caution">
    <text evidence="3">The sequence shown here is derived from an EMBL/GenBank/DDBJ whole genome shotgun (WGS) entry which is preliminary data.</text>
</comment>
<evidence type="ECO:0000313" key="4">
    <source>
        <dbReference type="Proteomes" id="UP000812270"/>
    </source>
</evidence>
<feature type="domain" description="DUF58" evidence="2">
    <location>
        <begin position="207"/>
        <end position="356"/>
    </location>
</feature>
<dbReference type="AlphaFoldDB" id="A0A9E2SD24"/>
<feature type="transmembrane region" description="Helical" evidence="1">
    <location>
        <begin position="137"/>
        <end position="155"/>
    </location>
</feature>
<gene>
    <name evidence="3" type="ORF">KTO63_19425</name>
</gene>
<dbReference type="InterPro" id="IPR002881">
    <property type="entry name" value="DUF58"/>
</dbReference>
<keyword evidence="1" id="KW-0812">Transmembrane</keyword>
<dbReference type="PANTHER" id="PTHR33608">
    <property type="entry name" value="BLL2464 PROTEIN"/>
    <property type="match status" value="1"/>
</dbReference>
<dbReference type="EMBL" id="JAHSPG010000015">
    <property type="protein sequence ID" value="MBV4359349.1"/>
    <property type="molecule type" value="Genomic_DNA"/>
</dbReference>
<sequence length="446" mass="51272">MKKKHSGIPFYFSRLFYIIMGCIIAAFALAFFFPQLMLIAKMATLFVCIAALFDLLLVFGKKIPATAERICTDRFSNGDDNPVTLKVHNHLGYAINVQLLDEVPVQFQLNNVGTHLKVPGNGTSSYLYMLKPTERGVYNFGIINILFTGPLNMIVRHIRSGEEKDVATYPSYMQMRRFQLMAATNQLMEVGSRQLRKIGNSLEFEQIKEYVSGDDYRTVNWKASARRNTLMINNYMDERSQQVICIIDKGRTMKMPFEGMTLLDYAINASLVLSNMVLTKQDKAGLITFGKKMGQTVMPDKKGSQLGLILESLYRQQTDFQDSDFESLYSNIRYKIKQRSLLILFTNFENMYSLERQLPYLKKLANHHPLLVIFFENSELSSFLNEKAHTIEDIYTHTIATKFAFEKKQIVKELQKHGIMSLLTEPNKLTVNALNKYLELKARQIV</sequence>
<reference evidence="3" key="1">
    <citation type="submission" date="2021-06" db="EMBL/GenBank/DDBJ databases">
        <authorList>
            <person name="Huq M.A."/>
        </authorList>
    </citation>
    <scope>NUCLEOTIDE SEQUENCE</scope>
    <source>
        <strain evidence="3">MAH-26</strain>
    </source>
</reference>